<comment type="caution">
    <text evidence="2">The sequence shown here is derived from an EMBL/GenBank/DDBJ whole genome shotgun (WGS) entry which is preliminary data.</text>
</comment>
<organism evidence="2 3">
    <name type="scientific">Polyplax serrata</name>
    <name type="common">Common mouse louse</name>
    <dbReference type="NCBI Taxonomy" id="468196"/>
    <lineage>
        <taxon>Eukaryota</taxon>
        <taxon>Metazoa</taxon>
        <taxon>Ecdysozoa</taxon>
        <taxon>Arthropoda</taxon>
        <taxon>Hexapoda</taxon>
        <taxon>Insecta</taxon>
        <taxon>Pterygota</taxon>
        <taxon>Neoptera</taxon>
        <taxon>Paraneoptera</taxon>
        <taxon>Psocodea</taxon>
        <taxon>Troctomorpha</taxon>
        <taxon>Phthiraptera</taxon>
        <taxon>Anoplura</taxon>
        <taxon>Polyplacidae</taxon>
        <taxon>Polyplax</taxon>
    </lineage>
</organism>
<feature type="region of interest" description="Disordered" evidence="1">
    <location>
        <begin position="26"/>
        <end position="50"/>
    </location>
</feature>
<accession>A0ABR1AYV2</accession>
<gene>
    <name evidence="2" type="ORF">RUM44_006067</name>
</gene>
<proteinExistence type="predicted"/>
<keyword evidence="3" id="KW-1185">Reference proteome</keyword>
<dbReference type="EMBL" id="JAWJWF010000006">
    <property type="protein sequence ID" value="KAK6631540.1"/>
    <property type="molecule type" value="Genomic_DNA"/>
</dbReference>
<evidence type="ECO:0000313" key="3">
    <source>
        <dbReference type="Proteomes" id="UP001359485"/>
    </source>
</evidence>
<protein>
    <submittedName>
        <fullName evidence="2">Uncharacterized protein</fullName>
    </submittedName>
</protein>
<evidence type="ECO:0000256" key="1">
    <source>
        <dbReference type="SAM" id="MobiDB-lite"/>
    </source>
</evidence>
<dbReference type="Proteomes" id="UP001359485">
    <property type="component" value="Unassembled WGS sequence"/>
</dbReference>
<sequence length="68" mass="7703">MFRATQRRRVGKKLILQIVQHGPEWKTKEDRCGGGVDDDDGDDDDDDDDDVDVDVVVRLNETQTLACN</sequence>
<reference evidence="2 3" key="1">
    <citation type="submission" date="2023-09" db="EMBL/GenBank/DDBJ databases">
        <title>Genomes of two closely related lineages of the louse Polyplax serrata with different host specificities.</title>
        <authorList>
            <person name="Martinu J."/>
            <person name="Tarabai H."/>
            <person name="Stefka J."/>
            <person name="Hypsa V."/>
        </authorList>
    </citation>
    <scope>NUCLEOTIDE SEQUENCE [LARGE SCALE GENOMIC DNA]</scope>
    <source>
        <strain evidence="2">98ZLc_SE</strain>
    </source>
</reference>
<evidence type="ECO:0000313" key="2">
    <source>
        <dbReference type="EMBL" id="KAK6631540.1"/>
    </source>
</evidence>
<feature type="compositionally biased region" description="Acidic residues" evidence="1">
    <location>
        <begin position="36"/>
        <end position="50"/>
    </location>
</feature>
<name>A0ABR1AYV2_POLSC</name>